<evidence type="ECO:0000256" key="2">
    <source>
        <dbReference type="ARBA" id="ARBA00022723"/>
    </source>
</evidence>
<dbReference type="RefSeq" id="WP_321399203.1">
    <property type="nucleotide sequence ID" value="NZ_CP139487.1"/>
</dbReference>
<dbReference type="SMART" id="SM00849">
    <property type="entry name" value="Lactamase_B"/>
    <property type="match status" value="1"/>
</dbReference>
<keyword evidence="7" id="KW-1185">Reference proteome</keyword>
<accession>A0AAX4HUT9</accession>
<feature type="domain" description="Metallo-beta-lactamase" evidence="5">
    <location>
        <begin position="33"/>
        <end position="266"/>
    </location>
</feature>
<dbReference type="GO" id="GO:0046872">
    <property type="term" value="F:metal ion binding"/>
    <property type="evidence" value="ECO:0007669"/>
    <property type="project" value="UniProtKB-KW"/>
</dbReference>
<dbReference type="EMBL" id="CP139487">
    <property type="protein sequence ID" value="WPU66714.1"/>
    <property type="molecule type" value="Genomic_DNA"/>
</dbReference>
<evidence type="ECO:0000256" key="1">
    <source>
        <dbReference type="ARBA" id="ARBA00007749"/>
    </source>
</evidence>
<reference evidence="6 7" key="1">
    <citation type="submission" date="2023-11" db="EMBL/GenBank/DDBJ databases">
        <title>Peredibacter starrii A3.12.</title>
        <authorList>
            <person name="Mitchell R.J."/>
        </authorList>
    </citation>
    <scope>NUCLEOTIDE SEQUENCE [LARGE SCALE GENOMIC DNA]</scope>
    <source>
        <strain evidence="6 7">A3.12</strain>
    </source>
</reference>
<dbReference type="KEGG" id="psti:SOO65_08140"/>
<dbReference type="AlphaFoldDB" id="A0AAX4HUT9"/>
<keyword evidence="4" id="KW-0862">Zinc</keyword>
<dbReference type="Proteomes" id="UP001324634">
    <property type="component" value="Chromosome"/>
</dbReference>
<dbReference type="Pfam" id="PF00753">
    <property type="entry name" value="Lactamase_B"/>
    <property type="match status" value="1"/>
</dbReference>
<evidence type="ECO:0000313" key="6">
    <source>
        <dbReference type="EMBL" id="WPU66714.1"/>
    </source>
</evidence>
<dbReference type="InterPro" id="IPR001279">
    <property type="entry name" value="Metallo-B-lactamas"/>
</dbReference>
<dbReference type="PANTHER" id="PTHR42978:SF3">
    <property type="entry name" value="BLR3078 PROTEIN"/>
    <property type="match status" value="1"/>
</dbReference>
<keyword evidence="3" id="KW-0378">Hydrolase</keyword>
<organism evidence="6 7">
    <name type="scientific">Peredibacter starrii</name>
    <dbReference type="NCBI Taxonomy" id="28202"/>
    <lineage>
        <taxon>Bacteria</taxon>
        <taxon>Pseudomonadati</taxon>
        <taxon>Bdellovibrionota</taxon>
        <taxon>Bacteriovoracia</taxon>
        <taxon>Bacteriovoracales</taxon>
        <taxon>Bacteriovoracaceae</taxon>
        <taxon>Peredibacter</taxon>
    </lineage>
</organism>
<sequence length="300" mass="34941">MRIHHLNCISSCPLGGRLMDDGVESILHRGHLTNHCLLIETSESLVLVDTGFGLNDVKDPSSRLSHFFLNLVKPDFREEMTAYRQVEQLGLNPKDVRHIILTHLDFDHAGGLDDFPWAKVHLLNAEKEYAFLQKTWLDRQRFRPEQWSTRNNWIGYEPDEGEGWFGFNLVRKLEGLPPEILLVPLIGHTFGHAGVAIKVENGWYLLTGDAYFFHEEMHPAEPRCTSGLAFYQRMMDKNHKLRVWNQQRLRELKRDHSDKIEIFCSHDVEEFERLTGRSAQIPIEKMTWTGSMNFPYDEMG</sequence>
<proteinExistence type="inferred from homology"/>
<evidence type="ECO:0000313" key="7">
    <source>
        <dbReference type="Proteomes" id="UP001324634"/>
    </source>
</evidence>
<dbReference type="CDD" id="cd07742">
    <property type="entry name" value="metallo-hydrolase-like_MBL-fold"/>
    <property type="match status" value="1"/>
</dbReference>
<dbReference type="GO" id="GO:0016787">
    <property type="term" value="F:hydrolase activity"/>
    <property type="evidence" value="ECO:0007669"/>
    <property type="project" value="UniProtKB-KW"/>
</dbReference>
<dbReference type="Gene3D" id="3.60.15.10">
    <property type="entry name" value="Ribonuclease Z/Hydroxyacylglutathione hydrolase-like"/>
    <property type="match status" value="1"/>
</dbReference>
<dbReference type="SUPFAM" id="SSF56281">
    <property type="entry name" value="Metallo-hydrolase/oxidoreductase"/>
    <property type="match status" value="1"/>
</dbReference>
<dbReference type="InterPro" id="IPR051013">
    <property type="entry name" value="MBL_superfamily_lactonases"/>
</dbReference>
<protein>
    <submittedName>
        <fullName evidence="6">MBL fold metallo-hydrolase</fullName>
    </submittedName>
</protein>
<name>A0AAX4HUT9_9BACT</name>
<dbReference type="InterPro" id="IPR036866">
    <property type="entry name" value="RibonucZ/Hydroxyglut_hydro"/>
</dbReference>
<gene>
    <name evidence="6" type="ORF">SOO65_08140</name>
</gene>
<comment type="similarity">
    <text evidence="1">Belongs to the metallo-beta-lactamase superfamily.</text>
</comment>
<evidence type="ECO:0000256" key="4">
    <source>
        <dbReference type="ARBA" id="ARBA00022833"/>
    </source>
</evidence>
<evidence type="ECO:0000259" key="5">
    <source>
        <dbReference type="SMART" id="SM00849"/>
    </source>
</evidence>
<evidence type="ECO:0000256" key="3">
    <source>
        <dbReference type="ARBA" id="ARBA00022801"/>
    </source>
</evidence>
<keyword evidence="2" id="KW-0479">Metal-binding</keyword>
<dbReference type="PANTHER" id="PTHR42978">
    <property type="entry name" value="QUORUM-QUENCHING LACTONASE YTNP-RELATED-RELATED"/>
    <property type="match status" value="1"/>
</dbReference>